<name>A0A5B7JV26_PORTR</name>
<reference evidence="1 2" key="1">
    <citation type="submission" date="2019-05" db="EMBL/GenBank/DDBJ databases">
        <title>Another draft genome of Portunus trituberculatus and its Hox gene families provides insights of decapod evolution.</title>
        <authorList>
            <person name="Jeong J.-H."/>
            <person name="Song I."/>
            <person name="Kim S."/>
            <person name="Choi T."/>
            <person name="Kim D."/>
            <person name="Ryu S."/>
            <person name="Kim W."/>
        </authorList>
    </citation>
    <scope>NUCLEOTIDE SEQUENCE [LARGE SCALE GENOMIC DNA]</scope>
    <source>
        <tissue evidence="1">Muscle</tissue>
    </source>
</reference>
<evidence type="ECO:0000313" key="2">
    <source>
        <dbReference type="Proteomes" id="UP000324222"/>
    </source>
</evidence>
<keyword evidence="2" id="KW-1185">Reference proteome</keyword>
<proteinExistence type="predicted"/>
<organism evidence="1 2">
    <name type="scientific">Portunus trituberculatus</name>
    <name type="common">Swimming crab</name>
    <name type="synonym">Neptunus trituberculatus</name>
    <dbReference type="NCBI Taxonomy" id="210409"/>
    <lineage>
        <taxon>Eukaryota</taxon>
        <taxon>Metazoa</taxon>
        <taxon>Ecdysozoa</taxon>
        <taxon>Arthropoda</taxon>
        <taxon>Crustacea</taxon>
        <taxon>Multicrustacea</taxon>
        <taxon>Malacostraca</taxon>
        <taxon>Eumalacostraca</taxon>
        <taxon>Eucarida</taxon>
        <taxon>Decapoda</taxon>
        <taxon>Pleocyemata</taxon>
        <taxon>Brachyura</taxon>
        <taxon>Eubrachyura</taxon>
        <taxon>Portunoidea</taxon>
        <taxon>Portunidae</taxon>
        <taxon>Portuninae</taxon>
        <taxon>Portunus</taxon>
    </lineage>
</organism>
<accession>A0A5B7JV26</accession>
<evidence type="ECO:0000313" key="1">
    <source>
        <dbReference type="EMBL" id="MPC98395.1"/>
    </source>
</evidence>
<protein>
    <submittedName>
        <fullName evidence="1">Uncharacterized protein</fullName>
    </submittedName>
</protein>
<dbReference type="AlphaFoldDB" id="A0A5B7JV26"/>
<dbReference type="Proteomes" id="UP000324222">
    <property type="component" value="Unassembled WGS sequence"/>
</dbReference>
<comment type="caution">
    <text evidence="1">The sequence shown here is derived from an EMBL/GenBank/DDBJ whole genome shotgun (WGS) entry which is preliminary data.</text>
</comment>
<dbReference type="EMBL" id="VSRR010113890">
    <property type="protein sequence ID" value="MPC98395.1"/>
    <property type="molecule type" value="Genomic_DNA"/>
</dbReference>
<sequence length="131" mass="14901">MGFCEGEVGAYSTLQELESVQRAYTRKIRGMNELNYWQRLQRLILEEQVPHRTIIIKNSKCSGRSCERCALPSSTPGRVKTLLTYSLSYSGPRLFNALPKNVRDTTGCPVSRFKKALDHFLQTLPDEPPIP</sequence>
<gene>
    <name evidence="1" type="ORF">E2C01_093764</name>
</gene>